<keyword evidence="7 8" id="KW-0012">Acyltransferase</keyword>
<evidence type="ECO:0000256" key="1">
    <source>
        <dbReference type="ARBA" id="ARBA00004127"/>
    </source>
</evidence>
<feature type="transmembrane region" description="Helical" evidence="8">
    <location>
        <begin position="62"/>
        <end position="84"/>
    </location>
</feature>
<reference evidence="11" key="2">
    <citation type="submission" date="2020-07" db="EMBL/GenBank/DDBJ databases">
        <authorList>
            <person name="Vera ALvarez R."/>
            <person name="Arias-Moreno D.M."/>
            <person name="Jimenez-Jacinto V."/>
            <person name="Jimenez-Bremont J.F."/>
            <person name="Swaminathan K."/>
            <person name="Moose S.P."/>
            <person name="Guerrero-Gonzalez M.L."/>
            <person name="Marino-Ramirez L."/>
            <person name="Landsman D."/>
            <person name="Rodriguez-Kessler M."/>
            <person name="Delgado-Sanchez P."/>
        </authorList>
    </citation>
    <scope>NUCLEOTIDE SEQUENCE</scope>
    <source>
        <tissue evidence="11">Cladode</tissue>
    </source>
</reference>
<feature type="region of interest" description="Disordered" evidence="9">
    <location>
        <begin position="321"/>
        <end position="377"/>
    </location>
</feature>
<dbReference type="GO" id="GO:0006612">
    <property type="term" value="P:protein targeting to membrane"/>
    <property type="evidence" value="ECO:0007669"/>
    <property type="project" value="TreeGrafter"/>
</dbReference>
<dbReference type="InterPro" id="IPR001594">
    <property type="entry name" value="Palmitoyltrfase_DHHC"/>
</dbReference>
<dbReference type="GO" id="GO:0019706">
    <property type="term" value="F:protein-cysteine S-palmitoyltransferase activity"/>
    <property type="evidence" value="ECO:0007669"/>
    <property type="project" value="UniProtKB-EC"/>
</dbReference>
<evidence type="ECO:0000256" key="4">
    <source>
        <dbReference type="ARBA" id="ARBA00022692"/>
    </source>
</evidence>
<feature type="transmembrane region" description="Helical" evidence="8">
    <location>
        <begin position="218"/>
        <end position="241"/>
    </location>
</feature>
<evidence type="ECO:0000256" key="3">
    <source>
        <dbReference type="ARBA" id="ARBA00022679"/>
    </source>
</evidence>
<evidence type="ECO:0000259" key="10">
    <source>
        <dbReference type="Pfam" id="PF01529"/>
    </source>
</evidence>
<feature type="compositionally biased region" description="Basic and acidic residues" evidence="9">
    <location>
        <begin position="342"/>
        <end position="356"/>
    </location>
</feature>
<dbReference type="GO" id="GO:0005794">
    <property type="term" value="C:Golgi apparatus"/>
    <property type="evidence" value="ECO:0007669"/>
    <property type="project" value="TreeGrafter"/>
</dbReference>
<feature type="transmembrane region" description="Helical" evidence="8">
    <location>
        <begin position="177"/>
        <end position="198"/>
    </location>
</feature>
<evidence type="ECO:0000256" key="9">
    <source>
        <dbReference type="SAM" id="MobiDB-lite"/>
    </source>
</evidence>
<accession>A0A7C9A5M4</accession>
<protein>
    <recommendedName>
        <fullName evidence="8">S-acyltransferase</fullName>
        <ecNumber evidence="8">2.3.1.225</ecNumber>
    </recommendedName>
    <alternativeName>
        <fullName evidence="8">Palmitoyltransferase</fullName>
    </alternativeName>
</protein>
<proteinExistence type="inferred from homology"/>
<evidence type="ECO:0000256" key="6">
    <source>
        <dbReference type="ARBA" id="ARBA00023136"/>
    </source>
</evidence>
<keyword evidence="3 8" id="KW-0808">Transferase</keyword>
<dbReference type="EMBL" id="GISG01197654">
    <property type="protein sequence ID" value="MBA4657675.1"/>
    <property type="molecule type" value="Transcribed_RNA"/>
</dbReference>
<name>A0A7C9A5M4_OPUST</name>
<feature type="domain" description="Palmitoyltransferase DHHC" evidence="10">
    <location>
        <begin position="158"/>
        <end position="253"/>
    </location>
</feature>
<comment type="subcellular location">
    <subcellularLocation>
        <location evidence="1">Endomembrane system</location>
        <topology evidence="1">Multi-pass membrane protein</topology>
    </subcellularLocation>
</comment>
<evidence type="ECO:0000313" key="11">
    <source>
        <dbReference type="EMBL" id="MBA4657675.1"/>
    </source>
</evidence>
<dbReference type="InterPro" id="IPR039859">
    <property type="entry name" value="PFA4/ZDH16/20/ERF2-like"/>
</dbReference>
<dbReference type="AlphaFoldDB" id="A0A7C9A5M4"/>
<organism evidence="11">
    <name type="scientific">Opuntia streptacantha</name>
    <name type="common">Prickly pear cactus</name>
    <name type="synonym">Opuntia cardona</name>
    <dbReference type="NCBI Taxonomy" id="393608"/>
    <lineage>
        <taxon>Eukaryota</taxon>
        <taxon>Viridiplantae</taxon>
        <taxon>Streptophyta</taxon>
        <taxon>Embryophyta</taxon>
        <taxon>Tracheophyta</taxon>
        <taxon>Spermatophyta</taxon>
        <taxon>Magnoliopsida</taxon>
        <taxon>eudicotyledons</taxon>
        <taxon>Gunneridae</taxon>
        <taxon>Pentapetalae</taxon>
        <taxon>Caryophyllales</taxon>
        <taxon>Cactineae</taxon>
        <taxon>Cactaceae</taxon>
        <taxon>Opuntioideae</taxon>
        <taxon>Opuntia</taxon>
    </lineage>
</organism>
<dbReference type="Pfam" id="PF01529">
    <property type="entry name" value="DHHC"/>
    <property type="match status" value="1"/>
</dbReference>
<dbReference type="EC" id="2.3.1.225" evidence="8"/>
<evidence type="ECO:0000256" key="5">
    <source>
        <dbReference type="ARBA" id="ARBA00022989"/>
    </source>
</evidence>
<keyword evidence="4 8" id="KW-0812">Transmembrane</keyword>
<keyword evidence="5 8" id="KW-1133">Transmembrane helix</keyword>
<feature type="transmembrane region" description="Helical" evidence="8">
    <location>
        <begin position="90"/>
        <end position="113"/>
    </location>
</feature>
<dbReference type="PANTHER" id="PTHR22883:SF391">
    <property type="entry name" value="PROTEIN S-ACYLTRANSFERASE 3-RELATED"/>
    <property type="match status" value="1"/>
</dbReference>
<evidence type="ECO:0000256" key="2">
    <source>
        <dbReference type="ARBA" id="ARBA00008574"/>
    </source>
</evidence>
<keyword evidence="6 8" id="KW-0472">Membrane</keyword>
<comment type="domain">
    <text evidence="8">The DHHC domain is required for palmitoyltransferase activity.</text>
</comment>
<comment type="similarity">
    <text evidence="2 8">Belongs to the DHHC palmitoyltransferase family.</text>
</comment>
<reference evidence="11" key="1">
    <citation type="journal article" date="2013" name="J. Plant Res.">
        <title>Effect of fungi and light on seed germination of three Opuntia species from semiarid lands of central Mexico.</title>
        <authorList>
            <person name="Delgado-Sanchez P."/>
            <person name="Jimenez-Bremont J.F."/>
            <person name="Guerrero-Gonzalez Mde L."/>
            <person name="Flores J."/>
        </authorList>
    </citation>
    <scope>NUCLEOTIDE SEQUENCE</scope>
    <source>
        <tissue evidence="11">Cladode</tissue>
    </source>
</reference>
<dbReference type="PROSITE" id="PS50216">
    <property type="entry name" value="DHHC"/>
    <property type="match status" value="1"/>
</dbReference>
<evidence type="ECO:0000256" key="8">
    <source>
        <dbReference type="RuleBase" id="RU079119"/>
    </source>
</evidence>
<comment type="catalytic activity">
    <reaction evidence="8">
        <text>L-cysteinyl-[protein] + hexadecanoyl-CoA = S-hexadecanoyl-L-cysteinyl-[protein] + CoA</text>
        <dbReference type="Rhea" id="RHEA:36683"/>
        <dbReference type="Rhea" id="RHEA-COMP:10131"/>
        <dbReference type="Rhea" id="RHEA-COMP:11032"/>
        <dbReference type="ChEBI" id="CHEBI:29950"/>
        <dbReference type="ChEBI" id="CHEBI:57287"/>
        <dbReference type="ChEBI" id="CHEBI:57379"/>
        <dbReference type="ChEBI" id="CHEBI:74151"/>
        <dbReference type="EC" id="2.3.1.225"/>
    </reaction>
</comment>
<sequence>MVGVNKVLDNSNSMPAEGDLTWGGTSQSMQSSKPERLYKVWPGNNKFICGGRVLLGPDARSLYLSTFLIGSPAFTFIVNMLIRIKEHEPAYGYGVLVTGIILTCLDFMFLYLTSLGDPGIIPRNARPPEDEECMSTSSMEWISGKSQSLRLPRTKDVKFDHHCPWVGQCIGLRNYRYFIFFITSSTTLCLYVFSFSLINIIRGGSSLLRTLSQDLVSVILVIYCFVVVWFVGGLTVFHFYLMSTNQTTYENFRYRYEKDKNPHNLGYFNNLKQVFFAKVPPSAINFREMVLVQDIIVPETPSYHGGYIEFRRNFKMEAEHTNAKNGSSGPPGILQNLDYTDIDDKLKKKPTEKDSTTEEGSQEQILSTVQNDSVSKS</sequence>
<feature type="region of interest" description="Disordered" evidence="9">
    <location>
        <begin position="1"/>
        <end position="30"/>
    </location>
</feature>
<feature type="compositionally biased region" description="Polar residues" evidence="9">
    <location>
        <begin position="358"/>
        <end position="377"/>
    </location>
</feature>
<evidence type="ECO:0000256" key="7">
    <source>
        <dbReference type="ARBA" id="ARBA00023315"/>
    </source>
</evidence>
<dbReference type="GO" id="GO:0005783">
    <property type="term" value="C:endoplasmic reticulum"/>
    <property type="evidence" value="ECO:0007669"/>
    <property type="project" value="TreeGrafter"/>
</dbReference>
<dbReference type="PANTHER" id="PTHR22883">
    <property type="entry name" value="ZINC FINGER DHHC DOMAIN CONTAINING PROTEIN"/>
    <property type="match status" value="1"/>
</dbReference>